<dbReference type="GO" id="GO:0016020">
    <property type="term" value="C:membrane"/>
    <property type="evidence" value="ECO:0007669"/>
    <property type="project" value="UniProtKB-SubCell"/>
</dbReference>
<dbReference type="OrthoDB" id="426527at2759"/>
<feature type="transmembrane region" description="Helical" evidence="6">
    <location>
        <begin position="140"/>
        <end position="159"/>
    </location>
</feature>
<comment type="similarity">
    <text evidence="2">Belongs to the TMEM144 family.</text>
</comment>
<keyword evidence="5 6" id="KW-0472">Membrane</keyword>
<proteinExistence type="inferred from homology"/>
<sequence>MDSFASFGNSATTTEAPQTLPQYVGYIACVLAAILFGSNFIPVKKFETGDGLFFQLVLCMAIWLPSVVLHAIQGFPRFWPLAMLGGFLWCTGNIMVVPIIQCIGMAMGLLIWGVSNMLTGWATGRFGAFGMDPEPLGNPTLNYFGVALCFISALIVFLIKPHIENVDQTAERTYSEKDAGFINERDPLIPPFSGNSVGIATLRLFLSQLFSFI</sequence>
<dbReference type="GO" id="GO:0015144">
    <property type="term" value="F:carbohydrate transmembrane transporter activity"/>
    <property type="evidence" value="ECO:0007669"/>
    <property type="project" value="InterPro"/>
</dbReference>
<accession>A0A7J7KEX7</accession>
<evidence type="ECO:0000256" key="4">
    <source>
        <dbReference type="ARBA" id="ARBA00022989"/>
    </source>
</evidence>
<protein>
    <submittedName>
        <fullName evidence="7">TMEM144</fullName>
    </submittedName>
</protein>
<gene>
    <name evidence="7" type="ORF">EB796_005208</name>
</gene>
<feature type="transmembrane region" description="Helical" evidence="6">
    <location>
        <begin position="109"/>
        <end position="128"/>
    </location>
</feature>
<evidence type="ECO:0000256" key="6">
    <source>
        <dbReference type="SAM" id="Phobius"/>
    </source>
</evidence>
<dbReference type="AlphaFoldDB" id="A0A7J7KEX7"/>
<feature type="transmembrane region" description="Helical" evidence="6">
    <location>
        <begin position="53"/>
        <end position="72"/>
    </location>
</feature>
<evidence type="ECO:0000256" key="3">
    <source>
        <dbReference type="ARBA" id="ARBA00022692"/>
    </source>
</evidence>
<comment type="subcellular location">
    <subcellularLocation>
        <location evidence="1">Membrane</location>
        <topology evidence="1">Multi-pass membrane protein</topology>
    </subcellularLocation>
</comment>
<organism evidence="7 8">
    <name type="scientific">Bugula neritina</name>
    <name type="common">Brown bryozoan</name>
    <name type="synonym">Sertularia neritina</name>
    <dbReference type="NCBI Taxonomy" id="10212"/>
    <lineage>
        <taxon>Eukaryota</taxon>
        <taxon>Metazoa</taxon>
        <taxon>Spiralia</taxon>
        <taxon>Lophotrochozoa</taxon>
        <taxon>Bryozoa</taxon>
        <taxon>Gymnolaemata</taxon>
        <taxon>Cheilostomatida</taxon>
        <taxon>Flustrina</taxon>
        <taxon>Buguloidea</taxon>
        <taxon>Bugulidae</taxon>
        <taxon>Bugula</taxon>
    </lineage>
</organism>
<dbReference type="Pfam" id="PF07857">
    <property type="entry name" value="TMEM144"/>
    <property type="match status" value="1"/>
</dbReference>
<evidence type="ECO:0000256" key="2">
    <source>
        <dbReference type="ARBA" id="ARBA00005731"/>
    </source>
</evidence>
<dbReference type="PANTHER" id="PTHR16119:SF17">
    <property type="entry name" value="TRANSMEMBRANE PROTEIN 144"/>
    <property type="match status" value="1"/>
</dbReference>
<keyword evidence="8" id="KW-1185">Reference proteome</keyword>
<dbReference type="Proteomes" id="UP000593567">
    <property type="component" value="Unassembled WGS sequence"/>
</dbReference>
<evidence type="ECO:0000313" key="8">
    <source>
        <dbReference type="Proteomes" id="UP000593567"/>
    </source>
</evidence>
<dbReference type="InterPro" id="IPR012435">
    <property type="entry name" value="TMEM144"/>
</dbReference>
<feature type="transmembrane region" description="Helical" evidence="6">
    <location>
        <begin position="23"/>
        <end position="41"/>
    </location>
</feature>
<dbReference type="EMBL" id="VXIV02000714">
    <property type="protein sequence ID" value="KAF6036484.1"/>
    <property type="molecule type" value="Genomic_DNA"/>
</dbReference>
<evidence type="ECO:0000256" key="5">
    <source>
        <dbReference type="ARBA" id="ARBA00023136"/>
    </source>
</evidence>
<comment type="caution">
    <text evidence="7">The sequence shown here is derived from an EMBL/GenBank/DDBJ whole genome shotgun (WGS) entry which is preliminary data.</text>
</comment>
<dbReference type="PANTHER" id="PTHR16119">
    <property type="entry name" value="TRANSMEMBRANE PROTEIN 144"/>
    <property type="match status" value="1"/>
</dbReference>
<reference evidence="7" key="1">
    <citation type="submission" date="2020-06" db="EMBL/GenBank/DDBJ databases">
        <title>Draft genome of Bugula neritina, a colonial animal packing powerful symbionts and potential medicines.</title>
        <authorList>
            <person name="Rayko M."/>
        </authorList>
    </citation>
    <scope>NUCLEOTIDE SEQUENCE [LARGE SCALE GENOMIC DNA]</scope>
    <source>
        <strain evidence="7">Kwan_BN1</strain>
    </source>
</reference>
<feature type="transmembrane region" description="Helical" evidence="6">
    <location>
        <begin position="78"/>
        <end position="97"/>
    </location>
</feature>
<keyword evidence="3 6" id="KW-0812">Transmembrane</keyword>
<evidence type="ECO:0000313" key="7">
    <source>
        <dbReference type="EMBL" id="KAF6036484.1"/>
    </source>
</evidence>
<name>A0A7J7KEX7_BUGNE</name>
<dbReference type="InterPro" id="IPR010651">
    <property type="entry name" value="Sugar_transport"/>
</dbReference>
<keyword evidence="4 6" id="KW-1133">Transmembrane helix</keyword>
<evidence type="ECO:0000256" key="1">
    <source>
        <dbReference type="ARBA" id="ARBA00004141"/>
    </source>
</evidence>